<reference evidence="6" key="2">
    <citation type="submission" date="2025-08" db="UniProtKB">
        <authorList>
            <consortium name="Ensembl"/>
        </authorList>
    </citation>
    <scope>IDENTIFICATION</scope>
</reference>
<evidence type="ECO:0000313" key="6">
    <source>
        <dbReference type="Ensembl" id="ENSPNAP00000068217.1"/>
    </source>
</evidence>
<dbReference type="FunFam" id="1.25.10.10:FF:000050">
    <property type="entry name" value="Cytoskeleton-associated protein 5 isoform X1"/>
    <property type="match status" value="1"/>
</dbReference>
<dbReference type="GO" id="GO:0030951">
    <property type="term" value="P:establishment or maintenance of microtubule cytoskeleton polarity"/>
    <property type="evidence" value="ECO:0007669"/>
    <property type="project" value="InterPro"/>
</dbReference>
<feature type="compositionally biased region" description="Polar residues" evidence="4">
    <location>
        <begin position="932"/>
        <end position="951"/>
    </location>
</feature>
<comment type="subcellular location">
    <subcellularLocation>
        <location evidence="1">Cytoplasm</location>
        <location evidence="1">Cytoskeleton</location>
    </subcellularLocation>
</comment>
<dbReference type="InterPro" id="IPR045110">
    <property type="entry name" value="XMAP215"/>
</dbReference>
<evidence type="ECO:0000256" key="4">
    <source>
        <dbReference type="SAM" id="MobiDB-lite"/>
    </source>
</evidence>
<proteinExistence type="predicted"/>
<sequence>MGDDSEWMKLPVDQKCEHKVWKARLNGYEEALKLFQRIGDEKSPEWGKYLGLIKKFVTDSNAVAQLKGLEAALVFIENAHVAGKTTGEVVSGVVSKVFNQPKARAKELGTDICLMYIEIEKAEIVQDELIKGLDNKNPKIEQRMKEEKALKILKWNFITPRDEYVEQLKTQMASCLAKWLQDELFHYDFQRHVKAVNAMIEHMEAESEAVIGCLDLILKWFTLRFFDTNTSVLMKAMEFLKLLFTMLSRENYHLSEYEASSFIPYLILKVGANVFQKFITSIIVYVRAILTMLCNVYSACKMFPFLMEGTKSKNSKQRSECLEELGCLIENYGMNVCQPTPAKALKDIAVHIGDRDTTVRNAALNTVVAAYNVCGDQVFKLIGNLSEKDMSMLEERIKRSAKKTPVVSAKQERAPREHPANPNATFLRKPAQEEVPNKLNQARSQNAHSEHTAPSIPKEFQLDLDMIENDHTRVSEFPDLVQHKLDELLEPVTIPEPKIRSVSPHFDDLHNSTASTINFVISQVASGDINTSIQALAQIDEVLRQEDKAEAMSGHIDQFLIATFMQLRLIYNTHMADDRLDKKDIFKLYSCIIGNMLSLFSMESLAREASMGVLKDLMHGLITLMLDSRVEDIEDGQQLIRSVNLLVVRVLEKSDQTNILSALLVLLQDSLITTAGSPMFSELVMKCLWRMIRFLPETINSINLDRILLDVHNFMKVFPKEKLKQLKSDVPHRTLKTLLHTLCKLTGAKILDHLSMIENRNESELEAHLRRVVKHSGNLSGFKSDQNTEKGALRSDDKVIKAKVSDILSEIFKKIGSKENTKEGLTELYEYKQKYSDADLEPFLKNTSQFFQSYVERGLRMIESEREGKSRIQPSTVIPQHSTESYTPSHSSMSVNSNGEDLKPAVYYERLKILRQRHGLENAKDDERPPFSSLSKPPLASSTDMLHSKLSQLKESRESHFQQDSRSHSPGRASSPAANLDDLKKRLERIKSNRQ</sequence>
<feature type="compositionally biased region" description="Basic and acidic residues" evidence="4">
    <location>
        <begin position="952"/>
        <end position="967"/>
    </location>
</feature>
<reference evidence="6 7" key="1">
    <citation type="submission" date="2020-10" db="EMBL/GenBank/DDBJ databases">
        <title>Pygocentrus nattereri (red-bellied piranha) genome, fPygNat1, primary haplotype.</title>
        <authorList>
            <person name="Myers G."/>
            <person name="Meyer A."/>
            <person name="Karagic N."/>
            <person name="Pippel M."/>
            <person name="Winkler S."/>
            <person name="Tracey A."/>
            <person name="Wood J."/>
            <person name="Formenti G."/>
            <person name="Howe K."/>
            <person name="Fedrigo O."/>
            <person name="Jarvis E.D."/>
        </authorList>
    </citation>
    <scope>NUCLEOTIDE SEQUENCE [LARGE SCALE GENOMIC DNA]</scope>
</reference>
<dbReference type="GO" id="GO:0061863">
    <property type="term" value="F:microtubule plus end polymerase"/>
    <property type="evidence" value="ECO:0007669"/>
    <property type="project" value="InterPro"/>
</dbReference>
<dbReference type="GeneTree" id="ENSGT00390000014757"/>
<dbReference type="SUPFAM" id="SSF48371">
    <property type="entry name" value="ARM repeat"/>
    <property type="match status" value="1"/>
</dbReference>
<feature type="compositionally biased region" description="Basic and acidic residues" evidence="4">
    <location>
        <begin position="410"/>
        <end position="419"/>
    </location>
</feature>
<accession>A0AAR2L0R4</accession>
<organism evidence="6 7">
    <name type="scientific">Pygocentrus nattereri</name>
    <name type="common">Red-bellied piranha</name>
    <dbReference type="NCBI Taxonomy" id="42514"/>
    <lineage>
        <taxon>Eukaryota</taxon>
        <taxon>Metazoa</taxon>
        <taxon>Chordata</taxon>
        <taxon>Craniata</taxon>
        <taxon>Vertebrata</taxon>
        <taxon>Euteleostomi</taxon>
        <taxon>Actinopterygii</taxon>
        <taxon>Neopterygii</taxon>
        <taxon>Teleostei</taxon>
        <taxon>Ostariophysi</taxon>
        <taxon>Characiformes</taxon>
        <taxon>Characoidei</taxon>
        <taxon>Pygocentrus</taxon>
    </lineage>
</organism>
<keyword evidence="2" id="KW-0963">Cytoplasm</keyword>
<feature type="domain" description="TOG" evidence="5">
    <location>
        <begin position="1"/>
        <end position="162"/>
    </location>
</feature>
<feature type="compositionally biased region" description="Basic and acidic residues" evidence="4">
    <location>
        <begin position="920"/>
        <end position="929"/>
    </location>
</feature>
<evidence type="ECO:0000313" key="7">
    <source>
        <dbReference type="Proteomes" id="UP001501920"/>
    </source>
</evidence>
<feature type="compositionally biased region" description="Polar residues" evidence="4">
    <location>
        <begin position="872"/>
        <end position="899"/>
    </location>
</feature>
<dbReference type="AlphaFoldDB" id="A0AAR2L0R4"/>
<dbReference type="GO" id="GO:0051010">
    <property type="term" value="F:microtubule plus-end binding"/>
    <property type="evidence" value="ECO:0007669"/>
    <property type="project" value="InterPro"/>
</dbReference>
<feature type="region of interest" description="Disordered" evidence="4">
    <location>
        <begin position="920"/>
        <end position="995"/>
    </location>
</feature>
<feature type="compositionally biased region" description="Polar residues" evidence="4">
    <location>
        <begin position="438"/>
        <end position="447"/>
    </location>
</feature>
<evidence type="ECO:0000259" key="5">
    <source>
        <dbReference type="SMART" id="SM01349"/>
    </source>
</evidence>
<feature type="region of interest" description="Disordered" evidence="4">
    <location>
        <begin position="865"/>
        <end position="899"/>
    </location>
</feature>
<name>A0AAR2L0R4_PYGNA</name>
<dbReference type="InterPro" id="IPR034085">
    <property type="entry name" value="TOG"/>
</dbReference>
<reference evidence="6" key="3">
    <citation type="submission" date="2025-09" db="UniProtKB">
        <authorList>
            <consortium name="Ensembl"/>
        </authorList>
    </citation>
    <scope>IDENTIFICATION</scope>
</reference>
<feature type="region of interest" description="Disordered" evidence="4">
    <location>
        <begin position="401"/>
        <end position="457"/>
    </location>
</feature>
<dbReference type="Proteomes" id="UP001501920">
    <property type="component" value="Chromosome 8"/>
</dbReference>
<dbReference type="GO" id="GO:0046785">
    <property type="term" value="P:microtubule polymerization"/>
    <property type="evidence" value="ECO:0007669"/>
    <property type="project" value="InterPro"/>
</dbReference>
<keyword evidence="7" id="KW-1185">Reference proteome</keyword>
<dbReference type="PANTHER" id="PTHR12609">
    <property type="entry name" value="MICROTUBULE ASSOCIATED PROTEIN XMAP215"/>
    <property type="match status" value="1"/>
</dbReference>
<keyword evidence="3" id="KW-0206">Cytoskeleton</keyword>
<evidence type="ECO:0000256" key="3">
    <source>
        <dbReference type="ARBA" id="ARBA00023212"/>
    </source>
</evidence>
<dbReference type="SMART" id="SM01349">
    <property type="entry name" value="TOG"/>
    <property type="match status" value="2"/>
</dbReference>
<dbReference type="GO" id="GO:0007051">
    <property type="term" value="P:spindle organization"/>
    <property type="evidence" value="ECO:0007669"/>
    <property type="project" value="InterPro"/>
</dbReference>
<dbReference type="Gene3D" id="1.25.10.10">
    <property type="entry name" value="Leucine-rich Repeat Variant"/>
    <property type="match status" value="2"/>
</dbReference>
<dbReference type="Pfam" id="PF21041">
    <property type="entry name" value="XMAP215_CLASP_TOG"/>
    <property type="match status" value="2"/>
</dbReference>
<dbReference type="Ensembl" id="ENSPNAT00000071535.1">
    <property type="protein sequence ID" value="ENSPNAP00000068217.1"/>
    <property type="gene ID" value="ENSPNAG00000001967.2"/>
</dbReference>
<feature type="compositionally biased region" description="Basic and acidic residues" evidence="4">
    <location>
        <begin position="981"/>
        <end position="995"/>
    </location>
</feature>
<gene>
    <name evidence="6" type="primary">CKAP5</name>
</gene>
<dbReference type="InterPro" id="IPR011989">
    <property type="entry name" value="ARM-like"/>
</dbReference>
<evidence type="ECO:0000256" key="2">
    <source>
        <dbReference type="ARBA" id="ARBA00022490"/>
    </source>
</evidence>
<protein>
    <recommendedName>
        <fullName evidence="5">TOG domain-containing protein</fullName>
    </recommendedName>
</protein>
<dbReference type="GO" id="GO:0005856">
    <property type="term" value="C:cytoskeleton"/>
    <property type="evidence" value="ECO:0007669"/>
    <property type="project" value="UniProtKB-SubCell"/>
</dbReference>
<feature type="domain" description="TOG" evidence="5">
    <location>
        <begin position="163"/>
        <end position="406"/>
    </location>
</feature>
<dbReference type="InterPro" id="IPR016024">
    <property type="entry name" value="ARM-type_fold"/>
</dbReference>
<dbReference type="InterPro" id="IPR048491">
    <property type="entry name" value="XMAP215_CLASP_TOG"/>
</dbReference>
<evidence type="ECO:0000256" key="1">
    <source>
        <dbReference type="ARBA" id="ARBA00004245"/>
    </source>
</evidence>